<dbReference type="Proteomes" id="UP000231434">
    <property type="component" value="Unassembled WGS sequence"/>
</dbReference>
<feature type="domain" description="Serine aminopeptidase S33" evidence="1">
    <location>
        <begin position="25"/>
        <end position="96"/>
    </location>
</feature>
<evidence type="ECO:0000313" key="3">
    <source>
        <dbReference type="Proteomes" id="UP000231434"/>
    </source>
</evidence>
<name>A0A2M8KL73_9BACT</name>
<evidence type="ECO:0000313" key="2">
    <source>
        <dbReference type="EMBL" id="PJE60665.1"/>
    </source>
</evidence>
<dbReference type="EMBL" id="PFEB01000037">
    <property type="protein sequence ID" value="PJE60665.1"/>
    <property type="molecule type" value="Genomic_DNA"/>
</dbReference>
<reference evidence="3" key="1">
    <citation type="submission" date="2017-09" db="EMBL/GenBank/DDBJ databases">
        <title>Depth-based differentiation of microbial function through sediment-hosted aquifers and enrichment of novel symbionts in the deep terrestrial subsurface.</title>
        <authorList>
            <person name="Probst A.J."/>
            <person name="Ladd B."/>
            <person name="Jarett J.K."/>
            <person name="Geller-Mcgrath D.E."/>
            <person name="Sieber C.M.K."/>
            <person name="Emerson J.B."/>
            <person name="Anantharaman K."/>
            <person name="Thomas B.C."/>
            <person name="Malmstrom R."/>
            <person name="Stieglmeier M."/>
            <person name="Klingl A."/>
            <person name="Woyke T."/>
            <person name="Ryan C.M."/>
            <person name="Banfield J.F."/>
        </authorList>
    </citation>
    <scope>NUCLEOTIDE SEQUENCE [LARGE SCALE GENOMIC DNA]</scope>
</reference>
<dbReference type="SUPFAM" id="SSF53474">
    <property type="entry name" value="alpha/beta-Hydrolases"/>
    <property type="match status" value="1"/>
</dbReference>
<dbReference type="AlphaFoldDB" id="A0A2M8KL73"/>
<evidence type="ECO:0000259" key="1">
    <source>
        <dbReference type="Pfam" id="PF12146"/>
    </source>
</evidence>
<sequence>MKKIFFSSTDKLKLCGVWHTPSKKTSKAIVLAHGISVDKDEEGGNFIKLANLLSGAGYAVFRFDFRGNGESEGDPRKMTIKEEVDDLPTLAKNFKEPATPH</sequence>
<proteinExistence type="predicted"/>
<accession>A0A2M8KL73</accession>
<gene>
    <name evidence="2" type="ORF">COU86_03065</name>
</gene>
<dbReference type="Pfam" id="PF12146">
    <property type="entry name" value="Hydrolase_4"/>
    <property type="match status" value="1"/>
</dbReference>
<comment type="caution">
    <text evidence="2">The sequence shown here is derived from an EMBL/GenBank/DDBJ whole genome shotgun (WGS) entry which is preliminary data.</text>
</comment>
<organism evidence="2 3">
    <name type="scientific">Candidatus Roizmanbacteria bacterium CG10_big_fil_rev_8_21_14_0_10_36_26</name>
    <dbReference type="NCBI Taxonomy" id="1974851"/>
    <lineage>
        <taxon>Bacteria</taxon>
        <taxon>Candidatus Roizmaniibacteriota</taxon>
    </lineage>
</organism>
<dbReference type="InterPro" id="IPR029058">
    <property type="entry name" value="AB_hydrolase_fold"/>
</dbReference>
<dbReference type="Gene3D" id="3.40.50.1820">
    <property type="entry name" value="alpha/beta hydrolase"/>
    <property type="match status" value="1"/>
</dbReference>
<dbReference type="InterPro" id="IPR022742">
    <property type="entry name" value="Hydrolase_4"/>
</dbReference>
<protein>
    <recommendedName>
        <fullName evidence="1">Serine aminopeptidase S33 domain-containing protein</fullName>
    </recommendedName>
</protein>